<dbReference type="PROSITE" id="PS50893">
    <property type="entry name" value="ABC_TRANSPORTER_2"/>
    <property type="match status" value="1"/>
</dbReference>
<feature type="domain" description="ABC transporter" evidence="10">
    <location>
        <begin position="20"/>
        <end position="266"/>
    </location>
</feature>
<gene>
    <name evidence="11" type="ORF">E6H04_10705</name>
</gene>
<dbReference type="GO" id="GO:0016887">
    <property type="term" value="F:ATP hydrolysis activity"/>
    <property type="evidence" value="ECO:0007669"/>
    <property type="project" value="InterPro"/>
</dbReference>
<dbReference type="AlphaFoldDB" id="A0A537J779"/>
<dbReference type="InterPro" id="IPR017871">
    <property type="entry name" value="ABC_transporter-like_CS"/>
</dbReference>
<dbReference type="GO" id="GO:0005524">
    <property type="term" value="F:ATP binding"/>
    <property type="evidence" value="ECO:0007669"/>
    <property type="project" value="UniProtKB-KW"/>
</dbReference>
<evidence type="ECO:0000256" key="7">
    <source>
        <dbReference type="ARBA" id="ARBA00022840"/>
    </source>
</evidence>
<evidence type="ECO:0000259" key="10">
    <source>
        <dbReference type="PROSITE" id="PS50893"/>
    </source>
</evidence>
<accession>A0A537J779</accession>
<protein>
    <submittedName>
        <fullName evidence="11">ABC transporter ATP-binding protein</fullName>
    </submittedName>
</protein>
<proteinExistence type="inferred from homology"/>
<dbReference type="PROSITE" id="PS00211">
    <property type="entry name" value="ABC_TRANSPORTER_1"/>
    <property type="match status" value="1"/>
</dbReference>
<evidence type="ECO:0000256" key="4">
    <source>
        <dbReference type="ARBA" id="ARBA00022475"/>
    </source>
</evidence>
<keyword evidence="3" id="KW-0813">Transport</keyword>
<keyword evidence="9" id="KW-0472">Membrane</keyword>
<keyword evidence="6" id="KW-0547">Nucleotide-binding</keyword>
<dbReference type="Pfam" id="PF00005">
    <property type="entry name" value="ABC_tran"/>
    <property type="match status" value="1"/>
</dbReference>
<keyword evidence="5" id="KW-0997">Cell inner membrane</keyword>
<evidence type="ECO:0000256" key="5">
    <source>
        <dbReference type="ARBA" id="ARBA00022519"/>
    </source>
</evidence>
<dbReference type="CDD" id="cd03257">
    <property type="entry name" value="ABC_NikE_OppD_transporters"/>
    <property type="match status" value="1"/>
</dbReference>
<dbReference type="EMBL" id="VBAO01000293">
    <property type="protein sequence ID" value="TMI79343.1"/>
    <property type="molecule type" value="Genomic_DNA"/>
</dbReference>
<evidence type="ECO:0000313" key="11">
    <source>
        <dbReference type="EMBL" id="TMI79343.1"/>
    </source>
</evidence>
<dbReference type="PANTHER" id="PTHR43297">
    <property type="entry name" value="OLIGOPEPTIDE TRANSPORT ATP-BINDING PROTEIN APPD"/>
    <property type="match status" value="1"/>
</dbReference>
<dbReference type="Gene3D" id="3.40.50.300">
    <property type="entry name" value="P-loop containing nucleotide triphosphate hydrolases"/>
    <property type="match status" value="1"/>
</dbReference>
<dbReference type="SUPFAM" id="SSF52540">
    <property type="entry name" value="P-loop containing nucleoside triphosphate hydrolases"/>
    <property type="match status" value="1"/>
</dbReference>
<dbReference type="InterPro" id="IPR003439">
    <property type="entry name" value="ABC_transporter-like_ATP-bd"/>
</dbReference>
<dbReference type="SMART" id="SM00382">
    <property type="entry name" value="AAA"/>
    <property type="match status" value="1"/>
</dbReference>
<dbReference type="Proteomes" id="UP000320048">
    <property type="component" value="Unassembled WGS sequence"/>
</dbReference>
<evidence type="ECO:0000313" key="12">
    <source>
        <dbReference type="Proteomes" id="UP000320048"/>
    </source>
</evidence>
<name>A0A537J779_9BACT</name>
<reference evidence="11 12" key="1">
    <citation type="journal article" date="2019" name="Nat. Microbiol.">
        <title>Mediterranean grassland soil C-N compound turnover is dependent on rainfall and depth, and is mediated by genomically divergent microorganisms.</title>
        <authorList>
            <person name="Diamond S."/>
            <person name="Andeer P.F."/>
            <person name="Li Z."/>
            <person name="Crits-Christoph A."/>
            <person name="Burstein D."/>
            <person name="Anantharaman K."/>
            <person name="Lane K.R."/>
            <person name="Thomas B.C."/>
            <person name="Pan C."/>
            <person name="Northen T.R."/>
            <person name="Banfield J.F."/>
        </authorList>
    </citation>
    <scope>NUCLEOTIDE SEQUENCE [LARGE SCALE GENOMIC DNA]</scope>
    <source>
        <strain evidence="11">NP_7</strain>
    </source>
</reference>
<comment type="similarity">
    <text evidence="2">Belongs to the ABC transporter superfamily.</text>
</comment>
<comment type="subcellular location">
    <subcellularLocation>
        <location evidence="1">Cell membrane</location>
        <topology evidence="1">Peripheral membrane protein</topology>
    </subcellularLocation>
</comment>
<evidence type="ECO:0000256" key="9">
    <source>
        <dbReference type="ARBA" id="ARBA00023136"/>
    </source>
</evidence>
<dbReference type="GO" id="GO:0005886">
    <property type="term" value="C:plasma membrane"/>
    <property type="evidence" value="ECO:0007669"/>
    <property type="project" value="UniProtKB-SubCell"/>
</dbReference>
<keyword evidence="7 11" id="KW-0067">ATP-binding</keyword>
<dbReference type="InterPro" id="IPR003593">
    <property type="entry name" value="AAA+_ATPase"/>
</dbReference>
<comment type="caution">
    <text evidence="11">The sequence shown here is derived from an EMBL/GenBank/DDBJ whole genome shotgun (WGS) entry which is preliminary data.</text>
</comment>
<evidence type="ECO:0000256" key="1">
    <source>
        <dbReference type="ARBA" id="ARBA00004202"/>
    </source>
</evidence>
<dbReference type="InterPro" id="IPR027417">
    <property type="entry name" value="P-loop_NTPase"/>
</dbReference>
<sequence>MSPTAAPRSPQGDRGAGGELRIEGLSVTIPKAGGDLVVLEDVSLDVPSGKFVALVGGSGAGKSMTACAVLKLFPVPARITAGRILVDGTDLVPLSEREMQAYRGRRIAIIFQEPTSALDPVMSVGDQVREGIVAHLGRRGSRERAAEALQRVGLDPSLVKRYPHELSGGQRQRVLIAAAIAPGPALLIADEPTANLDVTVQAQILDLLARLQHELGMSVLLITHDLGVVAQTSELVHVMRAGRIVESAETHRLFASPQHPYTRALVTGAQRLGIWAE</sequence>
<keyword evidence="8" id="KW-1278">Translocase</keyword>
<keyword evidence="4" id="KW-1003">Cell membrane</keyword>
<evidence type="ECO:0000256" key="3">
    <source>
        <dbReference type="ARBA" id="ARBA00022448"/>
    </source>
</evidence>
<dbReference type="InterPro" id="IPR050388">
    <property type="entry name" value="ABC_Ni/Peptide_Import"/>
</dbReference>
<dbReference type="PANTHER" id="PTHR43297:SF14">
    <property type="entry name" value="ATPASE AAA-TYPE CORE DOMAIN-CONTAINING PROTEIN"/>
    <property type="match status" value="1"/>
</dbReference>
<evidence type="ECO:0000256" key="6">
    <source>
        <dbReference type="ARBA" id="ARBA00022741"/>
    </source>
</evidence>
<evidence type="ECO:0000256" key="2">
    <source>
        <dbReference type="ARBA" id="ARBA00005417"/>
    </source>
</evidence>
<evidence type="ECO:0000256" key="8">
    <source>
        <dbReference type="ARBA" id="ARBA00022967"/>
    </source>
</evidence>
<organism evidence="11 12">
    <name type="scientific">Candidatus Segetimicrobium genomatis</name>
    <dbReference type="NCBI Taxonomy" id="2569760"/>
    <lineage>
        <taxon>Bacteria</taxon>
        <taxon>Bacillati</taxon>
        <taxon>Candidatus Sysuimicrobiota</taxon>
        <taxon>Candidatus Sysuimicrobiia</taxon>
        <taxon>Candidatus Sysuimicrobiales</taxon>
        <taxon>Candidatus Segetimicrobiaceae</taxon>
        <taxon>Candidatus Segetimicrobium</taxon>
    </lineage>
</organism>